<protein>
    <submittedName>
        <fullName evidence="3">HKD family nuclease</fullName>
    </submittedName>
</protein>
<evidence type="ECO:0000313" key="4">
    <source>
        <dbReference type="Proteomes" id="UP000572212"/>
    </source>
</evidence>
<accession>A0A841RP83</accession>
<name>A0A841RP83_9BACI</name>
<proteinExistence type="predicted"/>
<reference evidence="3 4" key="1">
    <citation type="submission" date="2020-08" db="EMBL/GenBank/DDBJ databases">
        <title>Genomic Encyclopedia of Type Strains, Phase IV (KMG-IV): sequencing the most valuable type-strain genomes for metagenomic binning, comparative biology and taxonomic classification.</title>
        <authorList>
            <person name="Goeker M."/>
        </authorList>
    </citation>
    <scope>NUCLEOTIDE SEQUENCE [LARGE SCALE GENOMIC DNA]</scope>
    <source>
        <strain evidence="3 4">DSM 11805</strain>
    </source>
</reference>
<keyword evidence="1" id="KW-1133">Transmembrane helix</keyword>
<dbReference type="GO" id="GO:0032049">
    <property type="term" value="P:cardiolipin biosynthetic process"/>
    <property type="evidence" value="ECO:0007669"/>
    <property type="project" value="UniProtKB-ARBA"/>
</dbReference>
<sequence>MTQKWYKRKRYWFLLFLLLYIVVIYHHQQKSLPENISYNGKFHDMSDDEIEFLFDLTYQDGNEEVYEQEIFDEIFNIIEEAETFLILDFFLVNDSSSNEKDFPPLSKQLSNKILQQLETYPDLQIIFITDPINTTYHSHSNAFLEALKDAGVEVIFTDLKQLRDPNPLYSAIWRIGIQWFGQKGTGWITNPLGNDSPKVTARSYLNLLNVKANHRKVVISEKEALITSANPHDASGYHSNIAFKVSGDILKEIIETERAVVQFSDGDLSLFPNEEQVQPNNTSNNSSDIQTKVVTEQQIQHAAVEAMDQATKGDTIWIGMFYLADRDIIDAITDAAAKGVKIRIILDPNQEAFGSEKSGLPNIPVARELLEKEGDIQVKWYNVNKEQYHTKLLFVKSDDKSYLLGGSANFTSRNLDDYNLETNIYVKANNDTSIVRDVQQYFNRLWDNQDAIYTVDYETYSSLTTFKKLVYRLQKITKFTTY</sequence>
<dbReference type="InterPro" id="IPR001736">
    <property type="entry name" value="PLipase_D/transphosphatidylase"/>
</dbReference>
<dbReference type="Gene3D" id="3.30.870.10">
    <property type="entry name" value="Endonuclease Chain A"/>
    <property type="match status" value="2"/>
</dbReference>
<keyword evidence="1" id="KW-0472">Membrane</keyword>
<dbReference type="CDD" id="cd09129">
    <property type="entry name" value="PLDc_unchar2_1"/>
    <property type="match status" value="1"/>
</dbReference>
<evidence type="ECO:0000256" key="1">
    <source>
        <dbReference type="SAM" id="Phobius"/>
    </source>
</evidence>
<dbReference type="PANTHER" id="PTHR21248">
    <property type="entry name" value="CARDIOLIPIN SYNTHASE"/>
    <property type="match status" value="1"/>
</dbReference>
<dbReference type="SUPFAM" id="SSF56024">
    <property type="entry name" value="Phospholipase D/nuclease"/>
    <property type="match status" value="2"/>
</dbReference>
<feature type="transmembrane region" description="Helical" evidence="1">
    <location>
        <begin position="12"/>
        <end position="28"/>
    </location>
</feature>
<dbReference type="GO" id="GO:0030572">
    <property type="term" value="F:phosphatidyltransferase activity"/>
    <property type="evidence" value="ECO:0007669"/>
    <property type="project" value="UniProtKB-ARBA"/>
</dbReference>
<comment type="caution">
    <text evidence="3">The sequence shown here is derived from an EMBL/GenBank/DDBJ whole genome shotgun (WGS) entry which is preliminary data.</text>
</comment>
<dbReference type="RefSeq" id="WP_184245741.1">
    <property type="nucleotide sequence ID" value="NZ_BAAACU010000058.1"/>
</dbReference>
<keyword evidence="4" id="KW-1185">Reference proteome</keyword>
<dbReference type="CDD" id="cd09130">
    <property type="entry name" value="PLDc_unchar2_2"/>
    <property type="match status" value="1"/>
</dbReference>
<dbReference type="Proteomes" id="UP000572212">
    <property type="component" value="Unassembled WGS sequence"/>
</dbReference>
<organism evidence="3 4">
    <name type="scientific">Gracilibacillus halotolerans</name>
    <dbReference type="NCBI Taxonomy" id="74386"/>
    <lineage>
        <taxon>Bacteria</taxon>
        <taxon>Bacillati</taxon>
        <taxon>Bacillota</taxon>
        <taxon>Bacilli</taxon>
        <taxon>Bacillales</taxon>
        <taxon>Bacillaceae</taxon>
        <taxon>Gracilibacillus</taxon>
    </lineage>
</organism>
<dbReference type="Pfam" id="PF13091">
    <property type="entry name" value="PLDc_2"/>
    <property type="match status" value="1"/>
</dbReference>
<dbReference type="PROSITE" id="PS50035">
    <property type="entry name" value="PLD"/>
    <property type="match status" value="1"/>
</dbReference>
<keyword evidence="1" id="KW-0812">Transmembrane</keyword>
<dbReference type="AlphaFoldDB" id="A0A841RP83"/>
<dbReference type="PANTHER" id="PTHR21248:SF22">
    <property type="entry name" value="PHOSPHOLIPASE D"/>
    <property type="match status" value="1"/>
</dbReference>
<gene>
    <name evidence="3" type="ORF">GGQ92_001251</name>
</gene>
<dbReference type="InterPro" id="IPR025202">
    <property type="entry name" value="PLD-like_dom"/>
</dbReference>
<feature type="domain" description="PLD phosphodiesterase" evidence="2">
    <location>
        <begin position="384"/>
        <end position="414"/>
    </location>
</feature>
<evidence type="ECO:0000313" key="3">
    <source>
        <dbReference type="EMBL" id="MBB6512468.1"/>
    </source>
</evidence>
<evidence type="ECO:0000259" key="2">
    <source>
        <dbReference type="PROSITE" id="PS50035"/>
    </source>
</evidence>
<dbReference type="EMBL" id="JACHON010000003">
    <property type="protein sequence ID" value="MBB6512468.1"/>
    <property type="molecule type" value="Genomic_DNA"/>
</dbReference>